<dbReference type="Gene3D" id="3.40.190.10">
    <property type="entry name" value="Periplasmic binding protein-like II"/>
    <property type="match status" value="2"/>
</dbReference>
<gene>
    <name evidence="3" type="ORF">VTAP4600_B0960</name>
</gene>
<protein>
    <submittedName>
        <fullName evidence="3">Putative Sugar ABC transporter, periplasmic sugar-binding protein</fullName>
    </submittedName>
</protein>
<dbReference type="InterPro" id="IPR014597">
    <property type="entry name" value="ABC_tp_sb"/>
</dbReference>
<name>A0A2N8ZKX3_9VIBR</name>
<evidence type="ECO:0000313" key="4">
    <source>
        <dbReference type="Proteomes" id="UP000235828"/>
    </source>
</evidence>
<keyword evidence="1 2" id="KW-0732">Signal</keyword>
<feature type="chain" id="PRO_5014640738" evidence="2">
    <location>
        <begin position="22"/>
        <end position="562"/>
    </location>
</feature>
<organism evidence="3 4">
    <name type="scientific">Vibrio tapetis subsp. tapetis</name>
    <dbReference type="NCBI Taxonomy" id="1671868"/>
    <lineage>
        <taxon>Bacteria</taxon>
        <taxon>Pseudomonadati</taxon>
        <taxon>Pseudomonadota</taxon>
        <taxon>Gammaproteobacteria</taxon>
        <taxon>Vibrionales</taxon>
        <taxon>Vibrionaceae</taxon>
        <taxon>Vibrio</taxon>
    </lineage>
</organism>
<dbReference type="EMBL" id="LT960612">
    <property type="protein sequence ID" value="SON52571.1"/>
    <property type="molecule type" value="Genomic_DNA"/>
</dbReference>
<sequence length="562" mass="63632">MFGARQFFAVAFAFSPFALFANDTAIEPWLNEFYPSTLSREEQRQELRWFAKAAEPFKGLEIRVTSERITTHWYEASVLAKSFYDITGIKVIHELTGEDDVLKKLEAQQITKQNLYDAYINDSDLIGTHFRSENVVSLTQFMANEGKSVTSPTLDLDDFIGLKFTTAPDGELYQLPDQQFANLYWYRHDWFSRKDFQDRFREIYGYELGVPQNWQAYEDIAAFFSEDIAEIDGQRIYGHMDYAKTDPSLGWRLSDAWLSMAGVGDKGLPNGVPVDEWGIRVTGCRPSGASISRGGALNSPAAVYAIDKYIEWLQYAPEEAVTLNFSQAGEWPAKGVIAQQIFWYTAFVSDLTHPSLPVVNLDGTPKWRVAPSPLGKYWQKGMKSGYQDTGAWTLLKNTPLKRQQAAWLYAQFVVSKTVSLRKTLVGLTPIRKSDIDSVFMTEQAPFLGGLVEFYRSSGRDIWTPTGTNVPDYPGLSNMWWQHISKIIEGGVTTQDGLDNFAYDVDNHLLSLSISNSHSCSPKLNEIRGAEYWLNQPGSPKPRNDKAVKGITKTFEESINAWR</sequence>
<keyword evidence="4" id="KW-1185">Reference proteome</keyword>
<dbReference type="PIRSF" id="PIRSF035859">
    <property type="entry name" value="ABC_tp_sb"/>
    <property type="match status" value="1"/>
</dbReference>
<dbReference type="AlphaFoldDB" id="A0A2N8ZKX3"/>
<reference evidence="3 4" key="1">
    <citation type="submission" date="2017-10" db="EMBL/GenBank/DDBJ databases">
        <authorList>
            <person name="Banno H."/>
            <person name="Chua N.-H."/>
        </authorList>
    </citation>
    <scope>NUCLEOTIDE SEQUENCE [LARGE SCALE GENOMIC DNA]</scope>
    <source>
        <strain evidence="3">Vibrio tapetis CECT4600</strain>
    </source>
</reference>
<dbReference type="KEGG" id="vta:B0960"/>
<dbReference type="PANTHER" id="PTHR43649:SF33">
    <property type="entry name" value="POLYGALACTURONAN_RHAMNOGALACTURONAN-BINDING PROTEIN YTCQ"/>
    <property type="match status" value="1"/>
</dbReference>
<dbReference type="RefSeq" id="WP_172443201.1">
    <property type="nucleotide sequence ID" value="NZ_LT960612.1"/>
</dbReference>
<feature type="signal peptide" evidence="2">
    <location>
        <begin position="1"/>
        <end position="21"/>
    </location>
</feature>
<dbReference type="GO" id="GO:0022857">
    <property type="term" value="F:transmembrane transporter activity"/>
    <property type="evidence" value="ECO:0007669"/>
    <property type="project" value="InterPro"/>
</dbReference>
<dbReference type="InterPro" id="IPR050490">
    <property type="entry name" value="Bact_solute-bd_prot1"/>
</dbReference>
<accession>A0A2N8ZKX3</accession>
<evidence type="ECO:0000256" key="1">
    <source>
        <dbReference type="ARBA" id="ARBA00022729"/>
    </source>
</evidence>
<dbReference type="PANTHER" id="PTHR43649">
    <property type="entry name" value="ARABINOSE-BINDING PROTEIN-RELATED"/>
    <property type="match status" value="1"/>
</dbReference>
<evidence type="ECO:0000256" key="2">
    <source>
        <dbReference type="SAM" id="SignalP"/>
    </source>
</evidence>
<evidence type="ECO:0000313" key="3">
    <source>
        <dbReference type="EMBL" id="SON52571.1"/>
    </source>
</evidence>
<dbReference type="SUPFAM" id="SSF53850">
    <property type="entry name" value="Periplasmic binding protein-like II"/>
    <property type="match status" value="1"/>
</dbReference>
<proteinExistence type="predicted"/>
<dbReference type="Proteomes" id="UP000235828">
    <property type="component" value="Chromosome B"/>
</dbReference>